<name>A0ABS5BSB4_9BACT</name>
<evidence type="ECO:0000256" key="6">
    <source>
        <dbReference type="ARBA" id="ARBA00023136"/>
    </source>
</evidence>
<keyword evidence="3" id="KW-1003">Cell membrane</keyword>
<comment type="similarity">
    <text evidence="2 7">Belongs to the ExbD/TolR family.</text>
</comment>
<dbReference type="PANTHER" id="PTHR30558">
    <property type="entry name" value="EXBD MEMBRANE COMPONENT OF PMF-DRIVEN MACROMOLECULE IMPORT SYSTEM"/>
    <property type="match status" value="1"/>
</dbReference>
<evidence type="ECO:0000256" key="7">
    <source>
        <dbReference type="RuleBase" id="RU003879"/>
    </source>
</evidence>
<evidence type="ECO:0000256" key="2">
    <source>
        <dbReference type="ARBA" id="ARBA00005811"/>
    </source>
</evidence>
<evidence type="ECO:0000256" key="1">
    <source>
        <dbReference type="ARBA" id="ARBA00004162"/>
    </source>
</evidence>
<evidence type="ECO:0000256" key="4">
    <source>
        <dbReference type="ARBA" id="ARBA00022692"/>
    </source>
</evidence>
<dbReference type="Pfam" id="PF02472">
    <property type="entry name" value="ExbD"/>
    <property type="match status" value="1"/>
</dbReference>
<keyword evidence="10" id="KW-1185">Reference proteome</keyword>
<evidence type="ECO:0000256" key="5">
    <source>
        <dbReference type="ARBA" id="ARBA00022989"/>
    </source>
</evidence>
<dbReference type="RefSeq" id="WP_210654875.1">
    <property type="nucleotide sequence ID" value="NZ_JAGKQQ010000001.1"/>
</dbReference>
<gene>
    <name evidence="9" type="ORF">J8F10_15105</name>
</gene>
<accession>A0ABS5BSB4</accession>
<comment type="subcellular location">
    <subcellularLocation>
        <location evidence="1">Cell membrane</location>
        <topology evidence="1">Single-pass membrane protein</topology>
    </subcellularLocation>
    <subcellularLocation>
        <location evidence="7">Cell membrane</location>
        <topology evidence="7">Single-pass type II membrane protein</topology>
    </subcellularLocation>
</comment>
<dbReference type="InterPro" id="IPR003400">
    <property type="entry name" value="ExbD"/>
</dbReference>
<protein>
    <submittedName>
        <fullName evidence="9">Biopolymer transporter ExbD</fullName>
    </submittedName>
</protein>
<organism evidence="9 10">
    <name type="scientific">Gemmata palustris</name>
    <dbReference type="NCBI Taxonomy" id="2822762"/>
    <lineage>
        <taxon>Bacteria</taxon>
        <taxon>Pseudomonadati</taxon>
        <taxon>Planctomycetota</taxon>
        <taxon>Planctomycetia</taxon>
        <taxon>Gemmatales</taxon>
        <taxon>Gemmataceae</taxon>
        <taxon>Gemmata</taxon>
    </lineage>
</organism>
<dbReference type="Proteomes" id="UP000676565">
    <property type="component" value="Unassembled WGS sequence"/>
</dbReference>
<keyword evidence="7" id="KW-0653">Protein transport</keyword>
<keyword evidence="5 8" id="KW-1133">Transmembrane helix</keyword>
<proteinExistence type="inferred from homology"/>
<dbReference type="EMBL" id="JAGKQQ010000001">
    <property type="protein sequence ID" value="MBP3956601.1"/>
    <property type="molecule type" value="Genomic_DNA"/>
</dbReference>
<comment type="caution">
    <text evidence="9">The sequence shown here is derived from an EMBL/GenBank/DDBJ whole genome shotgun (WGS) entry which is preliminary data.</text>
</comment>
<evidence type="ECO:0000256" key="3">
    <source>
        <dbReference type="ARBA" id="ARBA00022475"/>
    </source>
</evidence>
<feature type="transmembrane region" description="Helical" evidence="8">
    <location>
        <begin position="80"/>
        <end position="100"/>
    </location>
</feature>
<sequence length="205" mass="22783">MSAWHVRKEGSPDVLALPTAGEVLTGLRDGNFLPTDEVRGPTDMVWHAIEVHPTFAEAAQDIDPPPSEEADDTHLDMNPLIDVCLVLLIFFILTITYASLERALDVPPDSAEDKGIPQISKEELKDRVFKVIVKMDGERPVIKIEGKEVSQEQIFTEMQNVINATGRKEILLDIDKSVPWGVETAILDAAKGNKVHNIINNQRSR</sequence>
<keyword evidence="7" id="KW-0813">Transport</keyword>
<keyword evidence="4 7" id="KW-0812">Transmembrane</keyword>
<reference evidence="9 10" key="1">
    <citation type="submission" date="2021-04" db="EMBL/GenBank/DDBJ databases">
        <authorList>
            <person name="Ivanova A."/>
        </authorList>
    </citation>
    <scope>NUCLEOTIDE SEQUENCE [LARGE SCALE GENOMIC DNA]</scope>
    <source>
        <strain evidence="9 10">G18</strain>
    </source>
</reference>
<evidence type="ECO:0000256" key="8">
    <source>
        <dbReference type="SAM" id="Phobius"/>
    </source>
</evidence>
<evidence type="ECO:0000313" key="10">
    <source>
        <dbReference type="Proteomes" id="UP000676565"/>
    </source>
</evidence>
<keyword evidence="6 8" id="KW-0472">Membrane</keyword>
<evidence type="ECO:0000313" key="9">
    <source>
        <dbReference type="EMBL" id="MBP3956601.1"/>
    </source>
</evidence>